<evidence type="ECO:0000259" key="1">
    <source>
        <dbReference type="PROSITE" id="PS51186"/>
    </source>
</evidence>
<comment type="caution">
    <text evidence="2">The sequence shown here is derived from an EMBL/GenBank/DDBJ whole genome shotgun (WGS) entry which is preliminary data.</text>
</comment>
<keyword evidence="2" id="KW-0808">Transferase</keyword>
<organism evidence="2 3">
    <name type="scientific">Vibrio agarivorans</name>
    <dbReference type="NCBI Taxonomy" id="153622"/>
    <lineage>
        <taxon>Bacteria</taxon>
        <taxon>Pseudomonadati</taxon>
        <taxon>Pseudomonadota</taxon>
        <taxon>Gammaproteobacteria</taxon>
        <taxon>Vibrionales</taxon>
        <taxon>Vibrionaceae</taxon>
        <taxon>Vibrio</taxon>
    </lineage>
</organism>
<keyword evidence="3" id="KW-1185">Reference proteome</keyword>
<dbReference type="InterPro" id="IPR051908">
    <property type="entry name" value="Ribosomal_N-acetyltransferase"/>
</dbReference>
<gene>
    <name evidence="2" type="ORF">QWJ08_09360</name>
</gene>
<dbReference type="PANTHER" id="PTHR43441">
    <property type="entry name" value="RIBOSOMAL-PROTEIN-SERINE ACETYLTRANSFERASE"/>
    <property type="match status" value="1"/>
</dbReference>
<name>A0ABT7Y0N9_9VIBR</name>
<protein>
    <submittedName>
        <fullName evidence="2">GNAT family protein</fullName>
        <ecNumber evidence="2">2.-.-.-</ecNumber>
    </submittedName>
</protein>
<dbReference type="EMBL" id="JAUEOZ010000001">
    <property type="protein sequence ID" value="MDN2481603.1"/>
    <property type="molecule type" value="Genomic_DNA"/>
</dbReference>
<dbReference type="CDD" id="cd04301">
    <property type="entry name" value="NAT_SF"/>
    <property type="match status" value="1"/>
</dbReference>
<dbReference type="Gene3D" id="3.40.630.30">
    <property type="match status" value="1"/>
</dbReference>
<dbReference type="InterPro" id="IPR000182">
    <property type="entry name" value="GNAT_dom"/>
</dbReference>
<dbReference type="Proteomes" id="UP001169719">
    <property type="component" value="Unassembled WGS sequence"/>
</dbReference>
<dbReference type="EC" id="2.-.-.-" evidence="2"/>
<evidence type="ECO:0000313" key="2">
    <source>
        <dbReference type="EMBL" id="MDN2481603.1"/>
    </source>
</evidence>
<dbReference type="RefSeq" id="WP_289961692.1">
    <property type="nucleotide sequence ID" value="NZ_JAUEOZ010000001.1"/>
</dbReference>
<dbReference type="PROSITE" id="PS51186">
    <property type="entry name" value="GNAT"/>
    <property type="match status" value="1"/>
</dbReference>
<accession>A0ABT7Y0N9</accession>
<proteinExistence type="predicted"/>
<dbReference type="Pfam" id="PF13302">
    <property type="entry name" value="Acetyltransf_3"/>
    <property type="match status" value="1"/>
</dbReference>
<dbReference type="SUPFAM" id="SSF55729">
    <property type="entry name" value="Acyl-CoA N-acyltransferases (Nat)"/>
    <property type="match status" value="1"/>
</dbReference>
<evidence type="ECO:0000313" key="3">
    <source>
        <dbReference type="Proteomes" id="UP001169719"/>
    </source>
</evidence>
<feature type="domain" description="N-acetyltransferase" evidence="1">
    <location>
        <begin position="23"/>
        <end position="178"/>
    </location>
</feature>
<dbReference type="PANTHER" id="PTHR43441:SF11">
    <property type="entry name" value="RIBOSOMAL-PROTEIN-SERINE ACETYLTRANSFERASE"/>
    <property type="match status" value="1"/>
</dbReference>
<dbReference type="GO" id="GO:0016740">
    <property type="term" value="F:transferase activity"/>
    <property type="evidence" value="ECO:0007669"/>
    <property type="project" value="UniProtKB-KW"/>
</dbReference>
<reference evidence="2" key="1">
    <citation type="submission" date="2024-05" db="EMBL/GenBank/DDBJ databases">
        <title>Genome Sequences of Four Agar- Degrading Marine Bacteria.</title>
        <authorList>
            <person name="Phillips E.K."/>
            <person name="Shaffer J.C."/>
            <person name="Henson M.W."/>
            <person name="Temperton B."/>
            <person name="Thrash C.J."/>
            <person name="Martin M.O."/>
        </authorList>
    </citation>
    <scope>NUCLEOTIDE SEQUENCE</scope>
    <source>
        <strain evidence="2">EKP203</strain>
    </source>
</reference>
<sequence>MSPDFSIITDSLELKLLNDNHAEQLHNLICHSPSLHQWIDWCQPDFSFEQTQQFIYATRLNWVKSTAYGFGVFTRDTQKLVGMVVVNELYQTFNMVSIGYWIADQYQQQGFGRRSLQALINFCFEMLRVTRVEIVCDPENLPSRQLIERCGAHFETIARNRFLFNDQPREGAVYSITP</sequence>
<dbReference type="InterPro" id="IPR016181">
    <property type="entry name" value="Acyl_CoA_acyltransferase"/>
</dbReference>